<organism evidence="4 5">
    <name type="scientific">Rhizobium leguminosarum</name>
    <dbReference type="NCBI Taxonomy" id="384"/>
    <lineage>
        <taxon>Bacteria</taxon>
        <taxon>Pseudomonadati</taxon>
        <taxon>Pseudomonadota</taxon>
        <taxon>Alphaproteobacteria</taxon>
        <taxon>Hyphomicrobiales</taxon>
        <taxon>Rhizobiaceae</taxon>
        <taxon>Rhizobium/Agrobacterium group</taxon>
        <taxon>Rhizobium</taxon>
    </lineage>
</organism>
<accession>A0A2Z4YT13</accession>
<dbReference type="CDD" id="cd05666">
    <property type="entry name" value="M20_Acy1-like"/>
    <property type="match status" value="1"/>
</dbReference>
<protein>
    <submittedName>
        <fullName evidence="4">Amidohydrolase family protein</fullName>
    </submittedName>
</protein>
<dbReference type="PIRSF" id="PIRSF005962">
    <property type="entry name" value="Pept_M20D_amidohydro"/>
    <property type="match status" value="1"/>
</dbReference>
<keyword evidence="2" id="KW-0479">Metal-binding</keyword>
<name>A0A2Z4YT13_RHILE</name>
<dbReference type="GO" id="GO:0050118">
    <property type="term" value="F:N-acetyldiaminopimelate deacetylase activity"/>
    <property type="evidence" value="ECO:0007669"/>
    <property type="project" value="UniProtKB-ARBA"/>
</dbReference>
<dbReference type="Pfam" id="PF01546">
    <property type="entry name" value="Peptidase_M20"/>
    <property type="match status" value="1"/>
</dbReference>
<dbReference type="FunFam" id="3.30.70.360:FF:000001">
    <property type="entry name" value="N-acetyldiaminopimelate deacetylase"/>
    <property type="match status" value="1"/>
</dbReference>
<dbReference type="InterPro" id="IPR036264">
    <property type="entry name" value="Bact_exopeptidase_dim_dom"/>
</dbReference>
<dbReference type="SUPFAM" id="SSF53187">
    <property type="entry name" value="Zn-dependent exopeptidases"/>
    <property type="match status" value="1"/>
</dbReference>
<dbReference type="GO" id="GO:0046872">
    <property type="term" value="F:metal ion binding"/>
    <property type="evidence" value="ECO:0007669"/>
    <property type="project" value="UniProtKB-KW"/>
</dbReference>
<keyword evidence="2" id="KW-0464">Manganese</keyword>
<keyword evidence="1 4" id="KW-0378">Hydrolase</keyword>
<dbReference type="PANTHER" id="PTHR11014:SF63">
    <property type="entry name" value="METALLOPEPTIDASE, PUTATIVE (AFU_ORTHOLOGUE AFUA_6G09600)-RELATED"/>
    <property type="match status" value="1"/>
</dbReference>
<dbReference type="Gene3D" id="3.30.70.360">
    <property type="match status" value="1"/>
</dbReference>
<gene>
    <name evidence="4" type="ORF">DLJ82_5732</name>
</gene>
<dbReference type="AlphaFoldDB" id="A0A2Z4YT13"/>
<dbReference type="RefSeq" id="WP_112907685.1">
    <property type="nucleotide sequence ID" value="NZ_CP030761.1"/>
</dbReference>
<proteinExistence type="predicted"/>
<feature type="domain" description="Peptidase M20 dimerisation" evidence="3">
    <location>
        <begin position="185"/>
        <end position="281"/>
    </location>
</feature>
<dbReference type="InterPro" id="IPR017439">
    <property type="entry name" value="Amidohydrolase"/>
</dbReference>
<dbReference type="EMBL" id="CP030761">
    <property type="protein sequence ID" value="AXA43293.1"/>
    <property type="molecule type" value="Genomic_DNA"/>
</dbReference>
<dbReference type="Pfam" id="PF07687">
    <property type="entry name" value="M20_dimer"/>
    <property type="match status" value="1"/>
</dbReference>
<dbReference type="SUPFAM" id="SSF55031">
    <property type="entry name" value="Bacterial exopeptidase dimerisation domain"/>
    <property type="match status" value="1"/>
</dbReference>
<dbReference type="NCBIfam" id="TIGR01891">
    <property type="entry name" value="amidohydrolases"/>
    <property type="match status" value="1"/>
</dbReference>
<dbReference type="Gene3D" id="3.40.630.10">
    <property type="entry name" value="Zn peptidases"/>
    <property type="match status" value="1"/>
</dbReference>
<geneLocation type="plasmid" evidence="4 5">
    <name>unnamed1</name>
</geneLocation>
<feature type="binding site" evidence="2">
    <location>
        <position position="137"/>
    </location>
    <ligand>
        <name>Mn(2+)</name>
        <dbReference type="ChEBI" id="CHEBI:29035"/>
        <label>2</label>
    </ligand>
</feature>
<evidence type="ECO:0000313" key="5">
    <source>
        <dbReference type="Proteomes" id="UP000251166"/>
    </source>
</evidence>
<feature type="binding site" evidence="2">
    <location>
        <position position="104"/>
    </location>
    <ligand>
        <name>Mn(2+)</name>
        <dbReference type="ChEBI" id="CHEBI:29035"/>
        <label>2</label>
    </ligand>
</feature>
<dbReference type="InterPro" id="IPR011650">
    <property type="entry name" value="Peptidase_M20_dimer"/>
</dbReference>
<feature type="binding site" evidence="2">
    <location>
        <position position="102"/>
    </location>
    <ligand>
        <name>Mn(2+)</name>
        <dbReference type="ChEBI" id="CHEBI:29035"/>
        <label>2</label>
    </ligand>
</feature>
<sequence length="386" mass="40946">MPIVLKTFMQSDIIQWRRHLHQNPELLYDVNETASFIAEKLSAFGCDTVETGIGKSGVVGLIGGKLGGGPVIGLRADMDALPILETSGKAWASKIAGRAHSCGHDGHMAMLLGAARYLSETRNFKGTVAVIFQPAEEGGAGALAMINDGLMDRFKIEQVYGMHNEPHIPIGQFAIRKGAILASADTFEITVKGRGSHAGQPHLSVDPVVAASHIVIALQSVVSRETDPLQAVVITVASIHGGDTHNVIPSTVRLAGTIRTLRPDLRDFTERRLGDLIGSIAVAYGASVDVSHSRGYPVTFNHDAQTDLAATVARSIVGAEAVNSDLEPRMAAEDFAFMLEARPGSIIIIGNGETAGLHNPAYDFNDDAIPYGIGYWVNLAETALAA</sequence>
<dbReference type="Proteomes" id="UP000251166">
    <property type="component" value="Plasmid unnamed1"/>
</dbReference>
<evidence type="ECO:0000259" key="3">
    <source>
        <dbReference type="Pfam" id="PF07687"/>
    </source>
</evidence>
<dbReference type="PANTHER" id="PTHR11014">
    <property type="entry name" value="PEPTIDASE M20 FAMILY MEMBER"/>
    <property type="match status" value="1"/>
</dbReference>
<feature type="binding site" evidence="2">
    <location>
        <position position="358"/>
    </location>
    <ligand>
        <name>Mn(2+)</name>
        <dbReference type="ChEBI" id="CHEBI:29035"/>
        <label>2</label>
    </ligand>
</feature>
<dbReference type="InterPro" id="IPR002933">
    <property type="entry name" value="Peptidase_M20"/>
</dbReference>
<feature type="binding site" evidence="2">
    <location>
        <position position="163"/>
    </location>
    <ligand>
        <name>Mn(2+)</name>
        <dbReference type="ChEBI" id="CHEBI:29035"/>
        <label>2</label>
    </ligand>
</feature>
<comment type="cofactor">
    <cofactor evidence="2">
        <name>Mn(2+)</name>
        <dbReference type="ChEBI" id="CHEBI:29035"/>
    </cofactor>
    <text evidence="2">The Mn(2+) ion enhances activity.</text>
</comment>
<evidence type="ECO:0000313" key="4">
    <source>
        <dbReference type="EMBL" id="AXA43293.1"/>
    </source>
</evidence>
<keyword evidence="4" id="KW-0614">Plasmid</keyword>
<reference evidence="4 5" key="1">
    <citation type="submission" date="2018-07" db="EMBL/GenBank/DDBJ databases">
        <title>Rhizobium leguminosarum strain:ATCC 14479 Genome sequencing and assembly.</title>
        <authorList>
            <person name="Chakraborty R."/>
        </authorList>
    </citation>
    <scope>NUCLEOTIDE SEQUENCE [LARGE SCALE GENOMIC DNA]</scope>
    <source>
        <strain evidence="4 5">ATCC 14479</strain>
        <plasmid evidence="5">Plasmid unnamed1</plasmid>
    </source>
</reference>
<evidence type="ECO:0000256" key="2">
    <source>
        <dbReference type="PIRSR" id="PIRSR005962-1"/>
    </source>
</evidence>
<dbReference type="GO" id="GO:0019877">
    <property type="term" value="P:diaminopimelate biosynthetic process"/>
    <property type="evidence" value="ECO:0007669"/>
    <property type="project" value="UniProtKB-ARBA"/>
</dbReference>
<evidence type="ECO:0000256" key="1">
    <source>
        <dbReference type="ARBA" id="ARBA00022801"/>
    </source>
</evidence>